<keyword evidence="2" id="KW-1185">Reference proteome</keyword>
<sequence>MRKEIVEIYRNVCLKYNKLLPAPIDKTDGAILQQFSQKISSLNADESRIGFMNQEMTVLLRTFLGKFVKARVIQSHQDLTTVPYSDAGNQLQDNILAVGLYTRTYMVDHTDDISPPVLARFFKSVRHFYTAVVAKMLAKFPFKGTVVCGLAFLNPSTRGDLPSSAITVVARR</sequence>
<organism evidence="1 2">
    <name type="scientific">Mytilus coruscus</name>
    <name type="common">Sea mussel</name>
    <dbReference type="NCBI Taxonomy" id="42192"/>
    <lineage>
        <taxon>Eukaryota</taxon>
        <taxon>Metazoa</taxon>
        <taxon>Spiralia</taxon>
        <taxon>Lophotrochozoa</taxon>
        <taxon>Mollusca</taxon>
        <taxon>Bivalvia</taxon>
        <taxon>Autobranchia</taxon>
        <taxon>Pteriomorphia</taxon>
        <taxon>Mytilida</taxon>
        <taxon>Mytiloidea</taxon>
        <taxon>Mytilidae</taxon>
        <taxon>Mytilinae</taxon>
        <taxon>Mytilus</taxon>
    </lineage>
</organism>
<dbReference type="EMBL" id="CACVKT020005451">
    <property type="protein sequence ID" value="CAC5395243.1"/>
    <property type="molecule type" value="Genomic_DNA"/>
</dbReference>
<evidence type="ECO:0000313" key="1">
    <source>
        <dbReference type="EMBL" id="CAC5395243.1"/>
    </source>
</evidence>
<name>A0A6J8CFK1_MYTCO</name>
<dbReference type="AlphaFoldDB" id="A0A6J8CFK1"/>
<dbReference type="Proteomes" id="UP000507470">
    <property type="component" value="Unassembled WGS sequence"/>
</dbReference>
<evidence type="ECO:0000313" key="2">
    <source>
        <dbReference type="Proteomes" id="UP000507470"/>
    </source>
</evidence>
<protein>
    <submittedName>
        <fullName evidence="1">Uncharacterized protein</fullName>
    </submittedName>
</protein>
<gene>
    <name evidence="1" type="ORF">MCOR_29928</name>
</gene>
<accession>A0A6J8CFK1</accession>
<dbReference type="OrthoDB" id="6129633at2759"/>
<reference evidence="1 2" key="1">
    <citation type="submission" date="2020-06" db="EMBL/GenBank/DDBJ databases">
        <authorList>
            <person name="Li R."/>
            <person name="Bekaert M."/>
        </authorList>
    </citation>
    <scope>NUCLEOTIDE SEQUENCE [LARGE SCALE GENOMIC DNA]</scope>
    <source>
        <strain evidence="2">wild</strain>
    </source>
</reference>
<proteinExistence type="predicted"/>